<name>A0A1I0W6V0_9BACI</name>
<gene>
    <name evidence="2" type="ORF">SAMN04488072_102272</name>
</gene>
<dbReference type="STRING" id="237679.SAMN04488072_102272"/>
<dbReference type="EMBL" id="FOJW01000002">
    <property type="protein sequence ID" value="SFA84412.1"/>
    <property type="molecule type" value="Genomic_DNA"/>
</dbReference>
<keyword evidence="1" id="KW-1133">Transmembrane helix</keyword>
<evidence type="ECO:0000256" key="1">
    <source>
        <dbReference type="SAM" id="Phobius"/>
    </source>
</evidence>
<keyword evidence="1" id="KW-0812">Transmembrane</keyword>
<organism evidence="2 3">
    <name type="scientific">Lentibacillus halodurans</name>
    <dbReference type="NCBI Taxonomy" id="237679"/>
    <lineage>
        <taxon>Bacteria</taxon>
        <taxon>Bacillati</taxon>
        <taxon>Bacillota</taxon>
        <taxon>Bacilli</taxon>
        <taxon>Bacillales</taxon>
        <taxon>Bacillaceae</taxon>
        <taxon>Lentibacillus</taxon>
    </lineage>
</organism>
<protein>
    <submittedName>
        <fullName evidence="2">Uncharacterized protein</fullName>
    </submittedName>
</protein>
<sequence length="56" mass="6263">MVQSVGIIAILLYDVITKGLSTMTDNPLWFVFMVTVIVLTWLNLRISALNHGQLTT</sequence>
<reference evidence="2 3" key="1">
    <citation type="submission" date="2016-10" db="EMBL/GenBank/DDBJ databases">
        <authorList>
            <person name="de Groot N.N."/>
        </authorList>
    </citation>
    <scope>NUCLEOTIDE SEQUENCE [LARGE SCALE GENOMIC DNA]</scope>
    <source>
        <strain evidence="2 3">CGMCC 1.3702</strain>
    </source>
</reference>
<accession>A0A1I0W6V0</accession>
<evidence type="ECO:0000313" key="3">
    <source>
        <dbReference type="Proteomes" id="UP000198642"/>
    </source>
</evidence>
<evidence type="ECO:0000313" key="2">
    <source>
        <dbReference type="EMBL" id="SFA84412.1"/>
    </source>
</evidence>
<feature type="transmembrane region" description="Helical" evidence="1">
    <location>
        <begin position="27"/>
        <end position="44"/>
    </location>
</feature>
<keyword evidence="1" id="KW-0472">Membrane</keyword>
<dbReference type="AlphaFoldDB" id="A0A1I0W6V0"/>
<dbReference type="Proteomes" id="UP000198642">
    <property type="component" value="Unassembled WGS sequence"/>
</dbReference>
<proteinExistence type="predicted"/>
<keyword evidence="3" id="KW-1185">Reference proteome</keyword>